<feature type="compositionally biased region" description="Polar residues" evidence="3">
    <location>
        <begin position="1"/>
        <end position="17"/>
    </location>
</feature>
<dbReference type="InterPro" id="IPR002347">
    <property type="entry name" value="SDR_fam"/>
</dbReference>
<dbReference type="SMART" id="SM00822">
    <property type="entry name" value="PKS_KR"/>
    <property type="match status" value="1"/>
</dbReference>
<evidence type="ECO:0000256" key="1">
    <source>
        <dbReference type="ARBA" id="ARBA00006484"/>
    </source>
</evidence>
<evidence type="ECO:0000256" key="2">
    <source>
        <dbReference type="ARBA" id="ARBA00023002"/>
    </source>
</evidence>
<dbReference type="RefSeq" id="WP_270679385.1">
    <property type="nucleotide sequence ID" value="NZ_JAQFWP010000040.1"/>
</dbReference>
<name>A0ABT4TR53_9ACTN</name>
<evidence type="ECO:0000313" key="5">
    <source>
        <dbReference type="EMBL" id="MDA2806749.1"/>
    </source>
</evidence>
<feature type="domain" description="Ketoreductase" evidence="4">
    <location>
        <begin position="14"/>
        <end position="198"/>
    </location>
</feature>
<evidence type="ECO:0000313" key="6">
    <source>
        <dbReference type="Proteomes" id="UP001165685"/>
    </source>
</evidence>
<sequence>MDTPTADTTSRTPSTAVVTGGSRGIGRAVVERLAERGYLVAFCYTRDEDAAREVERAVADRGGRARAVRADMGRAQDVERLFDEAESFFSGHGAPGRLDAVVANAGITASAPLAEAGEEEFDRVMAANAKGTFLTLRQAARRMGEGGRVVAVTSATTFWPGPGESAYAASKAACELLARVASRELGPRGITVNSVAPGPTDTDLLRGAVPEEGRNAVAAMTPLGRLGRPGDVADAVVVLASPEAGWLTGQTVRADGGLV</sequence>
<reference evidence="5" key="1">
    <citation type="submission" date="2023-01" db="EMBL/GenBank/DDBJ databases">
        <title>Draft genome sequence of Nocardiopsis sp. LSu2-4 isolated from halophytes.</title>
        <authorList>
            <person name="Duangmal K."/>
            <person name="Chantavorakit T."/>
        </authorList>
    </citation>
    <scope>NUCLEOTIDE SEQUENCE</scope>
    <source>
        <strain evidence="5">LSu2-4</strain>
    </source>
</reference>
<dbReference type="Proteomes" id="UP001165685">
    <property type="component" value="Unassembled WGS sequence"/>
</dbReference>
<protein>
    <submittedName>
        <fullName evidence="5">SDR family oxidoreductase</fullName>
    </submittedName>
</protein>
<proteinExistence type="inferred from homology"/>
<dbReference type="InterPro" id="IPR057326">
    <property type="entry name" value="KR_dom"/>
</dbReference>
<dbReference type="Gene3D" id="3.40.50.720">
    <property type="entry name" value="NAD(P)-binding Rossmann-like Domain"/>
    <property type="match status" value="1"/>
</dbReference>
<dbReference type="EMBL" id="JAQFWP010000040">
    <property type="protein sequence ID" value="MDA2806749.1"/>
    <property type="molecule type" value="Genomic_DNA"/>
</dbReference>
<dbReference type="Pfam" id="PF13561">
    <property type="entry name" value="adh_short_C2"/>
    <property type="match status" value="1"/>
</dbReference>
<dbReference type="PRINTS" id="PR00081">
    <property type="entry name" value="GDHRDH"/>
</dbReference>
<dbReference type="PRINTS" id="PR00080">
    <property type="entry name" value="SDRFAMILY"/>
</dbReference>
<accession>A0ABT4TR53</accession>
<gene>
    <name evidence="5" type="ORF">O4U47_19730</name>
</gene>
<comment type="caution">
    <text evidence="5">The sequence shown here is derived from an EMBL/GenBank/DDBJ whole genome shotgun (WGS) entry which is preliminary data.</text>
</comment>
<dbReference type="PANTHER" id="PTHR43639">
    <property type="entry name" value="OXIDOREDUCTASE, SHORT-CHAIN DEHYDROGENASE/REDUCTASE FAMILY (AFU_ORTHOLOGUE AFUA_5G02870)"/>
    <property type="match status" value="1"/>
</dbReference>
<dbReference type="SUPFAM" id="SSF51735">
    <property type="entry name" value="NAD(P)-binding Rossmann-fold domains"/>
    <property type="match status" value="1"/>
</dbReference>
<keyword evidence="2" id="KW-0560">Oxidoreductase</keyword>
<organism evidence="5 6">
    <name type="scientific">Nocardiopsis suaedae</name>
    <dbReference type="NCBI Taxonomy" id="3018444"/>
    <lineage>
        <taxon>Bacteria</taxon>
        <taxon>Bacillati</taxon>
        <taxon>Actinomycetota</taxon>
        <taxon>Actinomycetes</taxon>
        <taxon>Streptosporangiales</taxon>
        <taxon>Nocardiopsidaceae</taxon>
        <taxon>Nocardiopsis</taxon>
    </lineage>
</organism>
<evidence type="ECO:0000256" key="3">
    <source>
        <dbReference type="SAM" id="MobiDB-lite"/>
    </source>
</evidence>
<dbReference type="PANTHER" id="PTHR43639:SF1">
    <property type="entry name" value="SHORT-CHAIN DEHYDROGENASE_REDUCTASE FAMILY PROTEIN"/>
    <property type="match status" value="1"/>
</dbReference>
<keyword evidence="6" id="KW-1185">Reference proteome</keyword>
<evidence type="ECO:0000259" key="4">
    <source>
        <dbReference type="SMART" id="SM00822"/>
    </source>
</evidence>
<dbReference type="InterPro" id="IPR036291">
    <property type="entry name" value="NAD(P)-bd_dom_sf"/>
</dbReference>
<feature type="region of interest" description="Disordered" evidence="3">
    <location>
        <begin position="1"/>
        <end position="20"/>
    </location>
</feature>
<comment type="similarity">
    <text evidence="1">Belongs to the short-chain dehydrogenases/reductases (SDR) family.</text>
</comment>